<name>A0A8J3DDZ1_9HYPH</name>
<evidence type="ECO:0008006" key="3">
    <source>
        <dbReference type="Google" id="ProtNLM"/>
    </source>
</evidence>
<dbReference type="AlphaFoldDB" id="A0A8J3DDZ1"/>
<organism evidence="1 2">
    <name type="scientific">Limoniibacter endophyticus</name>
    <dbReference type="NCBI Taxonomy" id="1565040"/>
    <lineage>
        <taxon>Bacteria</taxon>
        <taxon>Pseudomonadati</taxon>
        <taxon>Pseudomonadota</taxon>
        <taxon>Alphaproteobacteria</taxon>
        <taxon>Hyphomicrobiales</taxon>
        <taxon>Bartonellaceae</taxon>
        <taxon>Limoniibacter</taxon>
    </lineage>
</organism>
<sequence>MTRNWDSIARAYVEYDTAVMETFGEMPANDNVPVAHQQARTTTAEERLLDGLSEDVRKGKLTPNNARFIADLSIPIIQEGRENFNAMMDSVGFMGGLTNDQLKAALAYGGPVNHGDPAFATRTTEWIQTFLGGQFWPMEPRAEDVHIEDIAHALSMECRYNGHCIRFYSVAEHSVHLAEYLYALGLPASTCLWALLHDAPEAYIRDIARPVKPYLVGYSEAEARLMSVIAERFGLPAEMPAIVKEVDSRIIGDERVNMAPCVAEWEDTGHALGIKIECWKPDEAKRRFLNFYRVLSGMSEGRAA</sequence>
<dbReference type="EMBL" id="BMZO01000001">
    <property type="protein sequence ID" value="GHC61743.1"/>
    <property type="molecule type" value="Genomic_DNA"/>
</dbReference>
<accession>A0A8J3DDZ1</accession>
<evidence type="ECO:0000313" key="1">
    <source>
        <dbReference type="EMBL" id="GHC61743.1"/>
    </source>
</evidence>
<protein>
    <recommendedName>
        <fullName evidence="3">HD domain-containing protein</fullName>
    </recommendedName>
</protein>
<dbReference type="Proteomes" id="UP000641137">
    <property type="component" value="Unassembled WGS sequence"/>
</dbReference>
<evidence type="ECO:0000313" key="2">
    <source>
        <dbReference type="Proteomes" id="UP000641137"/>
    </source>
</evidence>
<reference evidence="1" key="1">
    <citation type="journal article" date="2014" name="Int. J. Syst. Evol. Microbiol.">
        <title>Complete genome sequence of Corynebacterium casei LMG S-19264T (=DSM 44701T), isolated from a smear-ripened cheese.</title>
        <authorList>
            <consortium name="US DOE Joint Genome Institute (JGI-PGF)"/>
            <person name="Walter F."/>
            <person name="Albersmeier A."/>
            <person name="Kalinowski J."/>
            <person name="Ruckert C."/>
        </authorList>
    </citation>
    <scope>NUCLEOTIDE SEQUENCE</scope>
    <source>
        <strain evidence="1">KCTC 42097</strain>
    </source>
</reference>
<gene>
    <name evidence="1" type="ORF">GCM10010136_02480</name>
</gene>
<keyword evidence="2" id="KW-1185">Reference proteome</keyword>
<comment type="caution">
    <text evidence="1">The sequence shown here is derived from an EMBL/GenBank/DDBJ whole genome shotgun (WGS) entry which is preliminary data.</text>
</comment>
<dbReference type="RefSeq" id="WP_244636559.1">
    <property type="nucleotide sequence ID" value="NZ_BMZO01000001.1"/>
</dbReference>
<reference evidence="1" key="2">
    <citation type="submission" date="2020-09" db="EMBL/GenBank/DDBJ databases">
        <authorList>
            <person name="Sun Q."/>
            <person name="Kim S."/>
        </authorList>
    </citation>
    <scope>NUCLEOTIDE SEQUENCE</scope>
    <source>
        <strain evidence="1">KCTC 42097</strain>
    </source>
</reference>
<dbReference type="SUPFAM" id="SSF109604">
    <property type="entry name" value="HD-domain/PDEase-like"/>
    <property type="match status" value="1"/>
</dbReference>
<proteinExistence type="predicted"/>
<dbReference type="Gene3D" id="1.10.3210.10">
    <property type="entry name" value="Hypothetical protein af1432"/>
    <property type="match status" value="1"/>
</dbReference>